<dbReference type="PANTHER" id="PTHR41700:SF1">
    <property type="entry name" value="N-ACETYLTRANSFERASE DOMAIN-CONTAINING PROTEIN"/>
    <property type="match status" value="1"/>
</dbReference>
<evidence type="ECO:0000259" key="1">
    <source>
        <dbReference type="PROSITE" id="PS51186"/>
    </source>
</evidence>
<keyword evidence="2" id="KW-0808">Transferase</keyword>
<dbReference type="AlphaFoldDB" id="A0A3M8D0Z0"/>
<dbReference type="SUPFAM" id="SSF55729">
    <property type="entry name" value="Acyl-CoA N-acyltransferases (Nat)"/>
    <property type="match status" value="1"/>
</dbReference>
<proteinExistence type="predicted"/>
<feature type="domain" description="N-acetyltransferase" evidence="1">
    <location>
        <begin position="5"/>
        <end position="153"/>
    </location>
</feature>
<dbReference type="Gene3D" id="3.40.630.30">
    <property type="match status" value="1"/>
</dbReference>
<dbReference type="PANTHER" id="PTHR41700">
    <property type="entry name" value="GCN5-RELATED N-ACETYLTRANSFERASE"/>
    <property type="match status" value="1"/>
</dbReference>
<protein>
    <submittedName>
        <fullName evidence="2">GNAT family N-acetyltransferase</fullName>
    </submittedName>
</protein>
<evidence type="ECO:0000313" key="3">
    <source>
        <dbReference type="Proteomes" id="UP000281915"/>
    </source>
</evidence>
<dbReference type="EMBL" id="RHHT01000015">
    <property type="protein sequence ID" value="RNB80825.1"/>
    <property type="molecule type" value="Genomic_DNA"/>
</dbReference>
<dbReference type="CDD" id="cd04301">
    <property type="entry name" value="NAT_SF"/>
    <property type="match status" value="1"/>
</dbReference>
<evidence type="ECO:0000313" key="2">
    <source>
        <dbReference type="EMBL" id="RNB80825.1"/>
    </source>
</evidence>
<comment type="caution">
    <text evidence="2">The sequence shown here is derived from an EMBL/GenBank/DDBJ whole genome shotgun (WGS) entry which is preliminary data.</text>
</comment>
<dbReference type="RefSeq" id="WP_122912910.1">
    <property type="nucleotide sequence ID" value="NZ_RHHT01000015.1"/>
</dbReference>
<dbReference type="InterPro" id="IPR038764">
    <property type="entry name" value="GNAT_N_AcTrfase_prd"/>
</dbReference>
<dbReference type="Proteomes" id="UP000281915">
    <property type="component" value="Unassembled WGS sequence"/>
</dbReference>
<dbReference type="PROSITE" id="PS51186">
    <property type="entry name" value="GNAT"/>
    <property type="match status" value="1"/>
</dbReference>
<dbReference type="InterPro" id="IPR016181">
    <property type="entry name" value="Acyl_CoA_acyltransferase"/>
</dbReference>
<sequence>MNQVLEYRTVTSAARMAEIEELQCEIWGEGVMTPAAQLLAASHNGGVVIAAYDGDLPVGFCYGFAGFREGQGFLCSHMLGILPEYRDMGIGKKLKLMQREWALDYGYDRIVWTYDPLEARNAYLNLCKLGGKVRKYMESYYGDMHDGINKGLPSDRFLLEWELNGKRTMAGIGGGKNEEPTWSSYPRLLDWELDEQKLPRPLIREGLGEYPGILLGVPASIHSLKHDALQVAMDWRLALRDMCKSAFSQGYTVIGLLKSDEPVHAYVLEKNVEGEM</sequence>
<dbReference type="InterPro" id="IPR000182">
    <property type="entry name" value="GNAT_dom"/>
</dbReference>
<reference evidence="2 3" key="1">
    <citation type="submission" date="2018-10" db="EMBL/GenBank/DDBJ databases">
        <title>Phylogenomics of Brevibacillus.</title>
        <authorList>
            <person name="Dunlap C."/>
        </authorList>
    </citation>
    <scope>NUCLEOTIDE SEQUENCE [LARGE SCALE GENOMIC DNA]</scope>
    <source>
        <strain evidence="2 3">JCM 15085</strain>
    </source>
</reference>
<accession>A0A3M8D0Z0</accession>
<gene>
    <name evidence="2" type="ORF">EDM58_08270</name>
</gene>
<name>A0A3M8D0Z0_9BACL</name>
<dbReference type="Pfam" id="PF00583">
    <property type="entry name" value="Acetyltransf_1"/>
    <property type="match status" value="1"/>
</dbReference>
<organism evidence="2 3">
    <name type="scientific">Brevibacillus panacihumi</name>
    <dbReference type="NCBI Taxonomy" id="497735"/>
    <lineage>
        <taxon>Bacteria</taxon>
        <taxon>Bacillati</taxon>
        <taxon>Bacillota</taxon>
        <taxon>Bacilli</taxon>
        <taxon>Bacillales</taxon>
        <taxon>Paenibacillaceae</taxon>
        <taxon>Brevibacillus</taxon>
    </lineage>
</organism>
<dbReference type="GO" id="GO:0016747">
    <property type="term" value="F:acyltransferase activity, transferring groups other than amino-acyl groups"/>
    <property type="evidence" value="ECO:0007669"/>
    <property type="project" value="InterPro"/>
</dbReference>